<accession>A0ABQ2G8K4</accession>
<evidence type="ECO:0008006" key="3">
    <source>
        <dbReference type="Google" id="ProtNLM"/>
    </source>
</evidence>
<comment type="caution">
    <text evidence="1">The sequence shown here is derived from an EMBL/GenBank/DDBJ whole genome shotgun (WGS) entry which is preliminary data.</text>
</comment>
<dbReference type="Gene3D" id="1.10.10.60">
    <property type="entry name" value="Homeodomain-like"/>
    <property type="match status" value="1"/>
</dbReference>
<proteinExistence type="predicted"/>
<dbReference type="Proteomes" id="UP000639973">
    <property type="component" value="Unassembled WGS sequence"/>
</dbReference>
<name>A0ABQ2G8K4_9DEIO</name>
<gene>
    <name evidence="1" type="ORF">GCM10010840_16390</name>
</gene>
<sequence length="250" mass="28138">MGRGQELMLRLSQSELERISAAAQQIGLETDAFMRHAALTLAGNIKPRQHGQYQLSSIYREAASRGHVWAEGKSVRQLAILSGSYVTSVQNHLQAAYDIRAFRTLTERQIDSIRERYAAGDIRQEIAADLGVSNVTIGRYLKGQPTRWEREAREVRDRLRKSVPQEAPTEASSVPPNVQGLRNWAERLFAERAATLTWPTSSQFIAETLFDGNRAVARDWTGRMVRKGRLERLAPGWFTLGSMQDSTGKQ</sequence>
<dbReference type="RefSeq" id="WP_188970783.1">
    <property type="nucleotide sequence ID" value="NZ_BMOL01000006.1"/>
</dbReference>
<protein>
    <recommendedName>
        <fullName evidence="3">Homeodomain-like domain-containing protein</fullName>
    </recommendedName>
</protein>
<dbReference type="EMBL" id="BMOL01000006">
    <property type="protein sequence ID" value="GGL79252.1"/>
    <property type="molecule type" value="Genomic_DNA"/>
</dbReference>
<evidence type="ECO:0000313" key="1">
    <source>
        <dbReference type="EMBL" id="GGL79252.1"/>
    </source>
</evidence>
<evidence type="ECO:0000313" key="2">
    <source>
        <dbReference type="Proteomes" id="UP000639973"/>
    </source>
</evidence>
<organism evidence="1 2">
    <name type="scientific">Deinococcus aerolatus</name>
    <dbReference type="NCBI Taxonomy" id="522487"/>
    <lineage>
        <taxon>Bacteria</taxon>
        <taxon>Thermotogati</taxon>
        <taxon>Deinococcota</taxon>
        <taxon>Deinococci</taxon>
        <taxon>Deinococcales</taxon>
        <taxon>Deinococcaceae</taxon>
        <taxon>Deinococcus</taxon>
    </lineage>
</organism>
<keyword evidence="2" id="KW-1185">Reference proteome</keyword>
<reference evidence="2" key="1">
    <citation type="journal article" date="2019" name="Int. J. Syst. Evol. Microbiol.">
        <title>The Global Catalogue of Microorganisms (GCM) 10K type strain sequencing project: providing services to taxonomists for standard genome sequencing and annotation.</title>
        <authorList>
            <consortium name="The Broad Institute Genomics Platform"/>
            <consortium name="The Broad Institute Genome Sequencing Center for Infectious Disease"/>
            <person name="Wu L."/>
            <person name="Ma J."/>
        </authorList>
    </citation>
    <scope>NUCLEOTIDE SEQUENCE [LARGE SCALE GENOMIC DNA]</scope>
    <source>
        <strain evidence="2">JCM 15442</strain>
    </source>
</reference>